<dbReference type="EMBL" id="CP116942">
    <property type="protein sequence ID" value="WCO65866.1"/>
    <property type="molecule type" value="Genomic_DNA"/>
</dbReference>
<dbReference type="Gene3D" id="3.40.50.2000">
    <property type="entry name" value="Glycogen Phosphorylase B"/>
    <property type="match status" value="2"/>
</dbReference>
<dbReference type="PANTHER" id="PTHR12526">
    <property type="entry name" value="GLYCOSYLTRANSFERASE"/>
    <property type="match status" value="1"/>
</dbReference>
<organism evidence="3 4">
    <name type="scientific">Iamia majanohamensis</name>
    <dbReference type="NCBI Taxonomy" id="467976"/>
    <lineage>
        <taxon>Bacteria</taxon>
        <taxon>Bacillati</taxon>
        <taxon>Actinomycetota</taxon>
        <taxon>Acidimicrobiia</taxon>
        <taxon>Acidimicrobiales</taxon>
        <taxon>Iamiaceae</taxon>
        <taxon>Iamia</taxon>
    </lineage>
</organism>
<dbReference type="SUPFAM" id="SSF53756">
    <property type="entry name" value="UDP-Glycosyltransferase/glycogen phosphorylase"/>
    <property type="match status" value="1"/>
</dbReference>
<dbReference type="RefSeq" id="WP_272735392.1">
    <property type="nucleotide sequence ID" value="NZ_CP116942.1"/>
</dbReference>
<dbReference type="AlphaFoldDB" id="A0AAE9Y5K6"/>
<dbReference type="CDD" id="cd03801">
    <property type="entry name" value="GT4_PimA-like"/>
    <property type="match status" value="1"/>
</dbReference>
<reference evidence="3" key="1">
    <citation type="submission" date="2023-01" db="EMBL/GenBank/DDBJ databases">
        <title>The diversity of Class Acidimicrobiia in South China Sea sediment environments and the proposal of Iamia marina sp. nov., a novel species of the genus Iamia.</title>
        <authorList>
            <person name="He Y."/>
            <person name="Tian X."/>
        </authorList>
    </citation>
    <scope>NUCLEOTIDE SEQUENCE</scope>
    <source>
        <strain evidence="3">DSM 19957</strain>
    </source>
</reference>
<dbReference type="Proteomes" id="UP001216390">
    <property type="component" value="Chromosome"/>
</dbReference>
<dbReference type="GO" id="GO:0016757">
    <property type="term" value="F:glycosyltransferase activity"/>
    <property type="evidence" value="ECO:0007669"/>
    <property type="project" value="UniProtKB-KW"/>
</dbReference>
<evidence type="ECO:0000256" key="2">
    <source>
        <dbReference type="ARBA" id="ARBA00022679"/>
    </source>
</evidence>
<evidence type="ECO:0000313" key="4">
    <source>
        <dbReference type="Proteomes" id="UP001216390"/>
    </source>
</evidence>
<proteinExistence type="predicted"/>
<protein>
    <submittedName>
        <fullName evidence="3">Glycosyltransferase family 4 protein</fullName>
    </submittedName>
</protein>
<evidence type="ECO:0000313" key="3">
    <source>
        <dbReference type="EMBL" id="WCO65866.1"/>
    </source>
</evidence>
<keyword evidence="4" id="KW-1185">Reference proteome</keyword>
<dbReference type="KEGG" id="ima:PO878_15290"/>
<keyword evidence="1" id="KW-0328">Glycosyltransferase</keyword>
<name>A0AAE9Y5K6_9ACTN</name>
<gene>
    <name evidence="3" type="ORF">PO878_15290</name>
</gene>
<keyword evidence="2" id="KW-0808">Transferase</keyword>
<accession>A0AAE9Y5K6</accession>
<evidence type="ECO:0000256" key="1">
    <source>
        <dbReference type="ARBA" id="ARBA00022676"/>
    </source>
</evidence>
<sequence length="349" mass="36199">MRPGDGGRLLVVAPHATRTGSTQVLCDLLAGLGPGLGTPLAVRVLSGGPRLHELRGHGSDLRPGEVPRAVLVNGSLAAHVLTAFAADVPSAVYVHEAGEVLDGLPGPARRGLAVADRLWCVSEEVEAALRAQGVEPSRTTVLPPVVSPASDPGPEARAAARRAMGVRDGQRLVLGCGEASARKGTDLFLEVAARLADDDVHLAWVGRRLRAFARRLDLDGARTGLDGRVTWVGEVPSPAAHLAAADVLVLPSRHDPQPLVPVEAALVGTPAAAFAVGGLRDLGGAGAVRCAPFPDVPALTRHVRDLLADGEVASATVDRARRWWAERQAPEAVLPAVQRELGILLGGAR</sequence>
<dbReference type="PANTHER" id="PTHR12526:SF510">
    <property type="entry name" value="D-INOSITOL 3-PHOSPHATE GLYCOSYLTRANSFERASE"/>
    <property type="match status" value="1"/>
</dbReference>
<dbReference type="Pfam" id="PF13692">
    <property type="entry name" value="Glyco_trans_1_4"/>
    <property type="match status" value="1"/>
</dbReference>